<sequence>MKKHPWFRSGISLPVTRLDPVSPTTSSDVVLLDTSKNDVEMSEKKNVIVAEVVAQAKELEKTLEEKMNLLDACHAVRKDLKTAHSSLQEQIIELERKLSGLRN</sequence>
<reference evidence="2 3" key="1">
    <citation type="submission" date="2018-10" db="EMBL/GenBank/DDBJ databases">
        <title>A high-quality apple genome assembly.</title>
        <authorList>
            <person name="Hu J."/>
        </authorList>
    </citation>
    <scope>NUCLEOTIDE SEQUENCE [LARGE SCALE GENOMIC DNA]</scope>
    <source>
        <strain evidence="3">cv. HFTH1</strain>
        <tissue evidence="2">Young leaf</tissue>
    </source>
</reference>
<accession>A0A498I4X4</accession>
<name>A0A498I4X4_MALDO</name>
<dbReference type="Proteomes" id="UP000290289">
    <property type="component" value="Chromosome 13"/>
</dbReference>
<dbReference type="AlphaFoldDB" id="A0A498I4X4"/>
<gene>
    <name evidence="2" type="ORF">DVH24_001788</name>
</gene>
<dbReference type="EMBL" id="RDQH01000339">
    <property type="protein sequence ID" value="RXH78270.1"/>
    <property type="molecule type" value="Genomic_DNA"/>
</dbReference>
<feature type="coiled-coil region" evidence="1">
    <location>
        <begin position="49"/>
        <end position="97"/>
    </location>
</feature>
<evidence type="ECO:0000313" key="2">
    <source>
        <dbReference type="EMBL" id="RXH78270.1"/>
    </source>
</evidence>
<evidence type="ECO:0000256" key="1">
    <source>
        <dbReference type="SAM" id="Coils"/>
    </source>
</evidence>
<keyword evidence="3" id="KW-1185">Reference proteome</keyword>
<keyword evidence="1" id="KW-0175">Coiled coil</keyword>
<protein>
    <submittedName>
        <fullName evidence="2">Uncharacterized protein</fullName>
    </submittedName>
</protein>
<proteinExistence type="predicted"/>
<comment type="caution">
    <text evidence="2">The sequence shown here is derived from an EMBL/GenBank/DDBJ whole genome shotgun (WGS) entry which is preliminary data.</text>
</comment>
<evidence type="ECO:0000313" key="3">
    <source>
        <dbReference type="Proteomes" id="UP000290289"/>
    </source>
</evidence>
<organism evidence="2 3">
    <name type="scientific">Malus domestica</name>
    <name type="common">Apple</name>
    <name type="synonym">Pyrus malus</name>
    <dbReference type="NCBI Taxonomy" id="3750"/>
    <lineage>
        <taxon>Eukaryota</taxon>
        <taxon>Viridiplantae</taxon>
        <taxon>Streptophyta</taxon>
        <taxon>Embryophyta</taxon>
        <taxon>Tracheophyta</taxon>
        <taxon>Spermatophyta</taxon>
        <taxon>Magnoliopsida</taxon>
        <taxon>eudicotyledons</taxon>
        <taxon>Gunneridae</taxon>
        <taxon>Pentapetalae</taxon>
        <taxon>rosids</taxon>
        <taxon>fabids</taxon>
        <taxon>Rosales</taxon>
        <taxon>Rosaceae</taxon>
        <taxon>Amygdaloideae</taxon>
        <taxon>Maleae</taxon>
        <taxon>Malus</taxon>
    </lineage>
</organism>